<feature type="chain" id="PRO_5039697522" evidence="2">
    <location>
        <begin position="21"/>
        <end position="398"/>
    </location>
</feature>
<dbReference type="PANTHER" id="PTHR43405">
    <property type="entry name" value="GLYCOSYL HYDROLASE DIGH"/>
    <property type="match status" value="1"/>
</dbReference>
<proteinExistence type="predicted"/>
<name>A0A9D2S8X3_9FIRM</name>
<organism evidence="4 5">
    <name type="scientific">Candidatus Eubacterium faecale</name>
    <dbReference type="NCBI Taxonomy" id="2838568"/>
    <lineage>
        <taxon>Bacteria</taxon>
        <taxon>Bacillati</taxon>
        <taxon>Bacillota</taxon>
        <taxon>Clostridia</taxon>
        <taxon>Eubacteriales</taxon>
        <taxon>Eubacteriaceae</taxon>
        <taxon>Eubacterium</taxon>
    </lineage>
</organism>
<sequence>MKKIFAVIISVLFLFSGCTAAENTKEPSSSGTDQVKSVWMTYFELEQFTSSSETAQDFEEKIKEAFKIILDTGLNAVTVQVRPCADAFYQSEYFPVSQYCFGTQGSELKYDPLEIMVSAAHALGLRIEAWINPYRVSQSNDINELSNDNPAKIWYQNEDTKSNVYISDKIYFNPASEAVTELIVNGVREIVMNYAVDGIHFDDYFYPTDKEEIDAKEYSAYVSAGGELSLGDWRRENVSNMVKSVYSAVKDSNSSVQFGISPQSKVSTDYNTLYADVERWASEEGFVDYICPQIYFGFYNEVQPFTRTAKEWSERTTAVKLYVGLPLYKAGAEDEFASADQDYAINEFVENNNIISRQILYLENLSNVGGYYIYSFSYLADGQTDAVKNEVENIKNLN</sequence>
<accession>A0A9D2S8X3</accession>
<dbReference type="InterPro" id="IPR003790">
    <property type="entry name" value="GHL10"/>
</dbReference>
<dbReference type="AlphaFoldDB" id="A0A9D2S8X3"/>
<evidence type="ECO:0000256" key="1">
    <source>
        <dbReference type="ARBA" id="ARBA00022729"/>
    </source>
</evidence>
<dbReference type="PROSITE" id="PS51257">
    <property type="entry name" value="PROKAR_LIPOPROTEIN"/>
    <property type="match status" value="1"/>
</dbReference>
<evidence type="ECO:0000313" key="4">
    <source>
        <dbReference type="EMBL" id="HJB75313.1"/>
    </source>
</evidence>
<evidence type="ECO:0000259" key="3">
    <source>
        <dbReference type="Pfam" id="PF02638"/>
    </source>
</evidence>
<dbReference type="Pfam" id="PF02638">
    <property type="entry name" value="GHL10"/>
    <property type="match status" value="1"/>
</dbReference>
<evidence type="ECO:0000313" key="5">
    <source>
        <dbReference type="Proteomes" id="UP000823877"/>
    </source>
</evidence>
<reference evidence="4" key="2">
    <citation type="submission" date="2021-04" db="EMBL/GenBank/DDBJ databases">
        <authorList>
            <person name="Gilroy R."/>
        </authorList>
    </citation>
    <scope>NUCLEOTIDE SEQUENCE</scope>
    <source>
        <strain evidence="4">CHK188-16595</strain>
    </source>
</reference>
<reference evidence="4" key="1">
    <citation type="journal article" date="2021" name="PeerJ">
        <title>Extensive microbial diversity within the chicken gut microbiome revealed by metagenomics and culture.</title>
        <authorList>
            <person name="Gilroy R."/>
            <person name="Ravi A."/>
            <person name="Getino M."/>
            <person name="Pursley I."/>
            <person name="Horton D.L."/>
            <person name="Alikhan N.F."/>
            <person name="Baker D."/>
            <person name="Gharbi K."/>
            <person name="Hall N."/>
            <person name="Watson M."/>
            <person name="Adriaenssens E.M."/>
            <person name="Foster-Nyarko E."/>
            <person name="Jarju S."/>
            <person name="Secka A."/>
            <person name="Antonio M."/>
            <person name="Oren A."/>
            <person name="Chaudhuri R.R."/>
            <person name="La Ragione R."/>
            <person name="Hildebrand F."/>
            <person name="Pallen M.J."/>
        </authorList>
    </citation>
    <scope>NUCLEOTIDE SEQUENCE</scope>
    <source>
        <strain evidence="4">CHK188-16595</strain>
    </source>
</reference>
<protein>
    <submittedName>
        <fullName evidence="4">Family 10 glycosylhydrolase</fullName>
    </submittedName>
</protein>
<dbReference type="Proteomes" id="UP000823877">
    <property type="component" value="Unassembled WGS sequence"/>
</dbReference>
<gene>
    <name evidence="4" type="ORF">IAA37_06525</name>
</gene>
<dbReference type="EMBL" id="DWXN01000012">
    <property type="protein sequence ID" value="HJB75313.1"/>
    <property type="molecule type" value="Genomic_DNA"/>
</dbReference>
<keyword evidence="1 2" id="KW-0732">Signal</keyword>
<dbReference type="PANTHER" id="PTHR43405:SF1">
    <property type="entry name" value="GLYCOSYL HYDROLASE DIGH"/>
    <property type="match status" value="1"/>
</dbReference>
<comment type="caution">
    <text evidence="4">The sequence shown here is derived from an EMBL/GenBank/DDBJ whole genome shotgun (WGS) entry which is preliminary data.</text>
</comment>
<feature type="signal peptide" evidence="2">
    <location>
        <begin position="1"/>
        <end position="20"/>
    </location>
</feature>
<dbReference type="SUPFAM" id="SSF51445">
    <property type="entry name" value="(Trans)glycosidases"/>
    <property type="match status" value="2"/>
</dbReference>
<dbReference type="InterPro" id="IPR052177">
    <property type="entry name" value="Divisome_Glycosyl_Hydrolase"/>
</dbReference>
<evidence type="ECO:0000256" key="2">
    <source>
        <dbReference type="SAM" id="SignalP"/>
    </source>
</evidence>
<dbReference type="InterPro" id="IPR017853">
    <property type="entry name" value="GH"/>
</dbReference>
<dbReference type="Gene3D" id="3.20.20.80">
    <property type="entry name" value="Glycosidases"/>
    <property type="match status" value="1"/>
</dbReference>
<feature type="domain" description="Glycosyl hydrolase-like 10" evidence="3">
    <location>
        <begin position="35"/>
        <end position="333"/>
    </location>
</feature>